<dbReference type="InterPro" id="IPR038734">
    <property type="entry name" value="YhaN_AAA"/>
</dbReference>
<feature type="transmembrane region" description="Helical" evidence="2">
    <location>
        <begin position="460"/>
        <end position="478"/>
    </location>
</feature>
<feature type="coiled-coil region" evidence="1">
    <location>
        <begin position="706"/>
        <end position="778"/>
    </location>
</feature>
<organism evidence="4 5">
    <name type="scientific">Clostridium baratii str. Sullivan</name>
    <dbReference type="NCBI Taxonomy" id="1415775"/>
    <lineage>
        <taxon>Bacteria</taxon>
        <taxon>Bacillati</taxon>
        <taxon>Bacillota</taxon>
        <taxon>Clostridia</taxon>
        <taxon>Eubacteriales</taxon>
        <taxon>Clostridiaceae</taxon>
        <taxon>Clostridium</taxon>
    </lineage>
</organism>
<protein>
    <submittedName>
        <fullName evidence="4">AAA domain protein</fullName>
    </submittedName>
</protein>
<keyword evidence="5" id="KW-1185">Reference proteome</keyword>
<dbReference type="Proteomes" id="UP000030635">
    <property type="component" value="Chromosome"/>
</dbReference>
<dbReference type="InterPro" id="IPR027417">
    <property type="entry name" value="P-loop_NTPase"/>
</dbReference>
<dbReference type="Gene3D" id="3.40.50.300">
    <property type="entry name" value="P-loop containing nucleotide triphosphate hydrolases"/>
    <property type="match status" value="2"/>
</dbReference>
<evidence type="ECO:0000256" key="1">
    <source>
        <dbReference type="SAM" id="Coils"/>
    </source>
</evidence>
<feature type="coiled-coil region" evidence="1">
    <location>
        <begin position="606"/>
        <end position="681"/>
    </location>
</feature>
<gene>
    <name evidence="4" type="ORF">U729_1688</name>
</gene>
<dbReference type="eggNOG" id="COG0419">
    <property type="taxonomic scope" value="Bacteria"/>
</dbReference>
<keyword evidence="2" id="KW-0472">Membrane</keyword>
<dbReference type="KEGG" id="cbv:U729_1688"/>
<reference evidence="4 5" key="1">
    <citation type="journal article" date="2015" name="Infect. Genet. Evol.">
        <title>Genomic sequences of six botulinum neurotoxin-producing strains representing three clostridial species illustrate the mobility and diversity of botulinum neurotoxin genes.</title>
        <authorList>
            <person name="Smith T.J."/>
            <person name="Hill K.K."/>
            <person name="Xie G."/>
            <person name="Foley B.T."/>
            <person name="Williamson C.H."/>
            <person name="Foster J.T."/>
            <person name="Johnson S.L."/>
            <person name="Chertkov O."/>
            <person name="Teshima H."/>
            <person name="Gibbons H.S."/>
            <person name="Johnsky L.A."/>
            <person name="Karavis M.A."/>
            <person name="Smith L.A."/>
        </authorList>
    </citation>
    <scope>NUCLEOTIDE SEQUENCE [LARGE SCALE GENOMIC DNA]</scope>
    <source>
        <strain evidence="4">Sullivan</strain>
    </source>
</reference>
<accession>A0A0A7FWZ3</accession>
<feature type="domain" description="YhaN AAA" evidence="3">
    <location>
        <begin position="1"/>
        <end position="54"/>
    </location>
</feature>
<dbReference type="PANTHER" id="PTHR41259:SF1">
    <property type="entry name" value="DOUBLE-STRAND BREAK REPAIR RAD50 ATPASE, PUTATIVE-RELATED"/>
    <property type="match status" value="1"/>
</dbReference>
<evidence type="ECO:0000259" key="3">
    <source>
        <dbReference type="Pfam" id="PF13514"/>
    </source>
</evidence>
<sequence>MIIKKIRIKSFGGIKDKEIDLKEGINLVYGENEKGKSTIENFIRAWLFGFSTVRGNKNNLRKKYMPFSGEKMQGELLVNHDGKDYIISRSFGLTKKEDTSTIYDGLTGEEIKDINKDEPGTYFLGVNGNTFVKTLFIPQLGIEISKDKEEQIMDKIIDVFGCGEGEVSAYKAVLKLKENKKELTTPRGNGELDILKSRYNKVIEERYEAYKIAEENLEDESKLINKKDLRKNLREEIDKLELFKKYLKKSKLQKEYGEITNYLQKSESLKRQEKELESELKRENGFINEEYINELSEENKKYLTLLDIKKENEYDLKELEEKIKAESLNISRYEIFEEMESGLKEKIIRLNAEQEALKEKIMRSKALKLSIDDEERKLSQKKRFLGDIIKLTPYMDKIKDLFKEYEENLHNLKGKIEEGNFNESTNDNKKSLEFKRNIFGVLSILGLCLIIYNISLKGNILFYIISILCLVLGGGLLFKAQKDLKVFYYGKENEETIEELNIKIKNIENKLDEYIDLIKCKDYEHLLRAVNSLENFYVLETKVKLRIEERTLQLNQTYSESDVEKYNQNKKMISQVMKLFGCDTVDEIYKELDEYEKVKQKVSLLNLESQSKKEALERIIFELEEKEKKIKQKLKYMDLDNIKLVDLEMYLKDFRKKIQDKNDLEKALKSVEETYNVLLKDRDIEGIKEELSEILVGNMDYSYESEEEIEQEIKNKSNSLIDIEKEIADLENSIKTSFLGKRTINAIEEDLENLVTNINALEKRLLAINMAIENLEIAGRELRESFGPTLNNKILEIFREITGEKYSEVKLGENYEMTVRDNFNIFSGKYLSNGANDQLYLALRIAFIDLIFKNSEVVVILDDAFIQYDDIRREKAINMIKNRKFAQTIIFTCQSIEKEILDKNNIENNYISI</sequence>
<evidence type="ECO:0000313" key="4">
    <source>
        <dbReference type="EMBL" id="AIY84137.1"/>
    </source>
</evidence>
<dbReference type="STRING" id="1561.NPD11_1330"/>
<dbReference type="EMBL" id="CP006905">
    <property type="protein sequence ID" value="AIY84137.1"/>
    <property type="molecule type" value="Genomic_DNA"/>
</dbReference>
<dbReference type="RefSeq" id="WP_039313601.1">
    <property type="nucleotide sequence ID" value="NZ_CP006905.1"/>
</dbReference>
<evidence type="ECO:0000313" key="5">
    <source>
        <dbReference type="Proteomes" id="UP000030635"/>
    </source>
</evidence>
<feature type="coiled-coil region" evidence="1">
    <location>
        <begin position="490"/>
        <end position="517"/>
    </location>
</feature>
<proteinExistence type="predicted"/>
<evidence type="ECO:0000256" key="2">
    <source>
        <dbReference type="SAM" id="Phobius"/>
    </source>
</evidence>
<feature type="transmembrane region" description="Helical" evidence="2">
    <location>
        <begin position="438"/>
        <end position="454"/>
    </location>
</feature>
<dbReference type="OrthoDB" id="9764467at2"/>
<dbReference type="Pfam" id="PF13514">
    <property type="entry name" value="AAA_27"/>
    <property type="match status" value="1"/>
</dbReference>
<keyword evidence="2" id="KW-1133">Transmembrane helix</keyword>
<feature type="coiled-coil region" evidence="1">
    <location>
        <begin position="259"/>
        <end position="367"/>
    </location>
</feature>
<dbReference type="PANTHER" id="PTHR41259">
    <property type="entry name" value="DOUBLE-STRAND BREAK REPAIR RAD50 ATPASE, PUTATIVE-RELATED"/>
    <property type="match status" value="1"/>
</dbReference>
<dbReference type="AlphaFoldDB" id="A0A0A7FWZ3"/>
<keyword evidence="2" id="KW-0812">Transmembrane</keyword>
<name>A0A0A7FWZ3_9CLOT</name>
<dbReference type="SUPFAM" id="SSF52540">
    <property type="entry name" value="P-loop containing nucleoside triphosphate hydrolases"/>
    <property type="match status" value="1"/>
</dbReference>
<keyword evidence="1" id="KW-0175">Coiled coil</keyword>
<dbReference type="HOGENOM" id="CLU_018670_0_0_9"/>